<dbReference type="STRING" id="282301.A0A267H5G5"/>
<evidence type="ECO:0000256" key="2">
    <source>
        <dbReference type="ARBA" id="ARBA00022692"/>
    </source>
</evidence>
<dbReference type="InterPro" id="IPR020846">
    <property type="entry name" value="MFS_dom"/>
</dbReference>
<feature type="transmembrane region" description="Helical" evidence="6">
    <location>
        <begin position="212"/>
        <end position="230"/>
    </location>
</feature>
<dbReference type="PANTHER" id="PTHR24064">
    <property type="entry name" value="SOLUTE CARRIER FAMILY 22 MEMBER"/>
    <property type="match status" value="1"/>
</dbReference>
<proteinExistence type="predicted"/>
<feature type="compositionally biased region" description="Polar residues" evidence="5">
    <location>
        <begin position="550"/>
        <end position="560"/>
    </location>
</feature>
<dbReference type="Pfam" id="PF00083">
    <property type="entry name" value="Sugar_tr"/>
    <property type="match status" value="1"/>
</dbReference>
<dbReference type="Gene3D" id="1.20.1250.20">
    <property type="entry name" value="MFS general substrate transporter like domains"/>
    <property type="match status" value="1"/>
</dbReference>
<dbReference type="AlphaFoldDB" id="A0A267H5G5"/>
<evidence type="ECO:0000313" key="9">
    <source>
        <dbReference type="Proteomes" id="UP000215902"/>
    </source>
</evidence>
<protein>
    <recommendedName>
        <fullName evidence="7">Major facilitator superfamily (MFS) profile domain-containing protein</fullName>
    </recommendedName>
</protein>
<keyword evidence="2 6" id="KW-0812">Transmembrane</keyword>
<organism evidence="8 9">
    <name type="scientific">Macrostomum lignano</name>
    <dbReference type="NCBI Taxonomy" id="282301"/>
    <lineage>
        <taxon>Eukaryota</taxon>
        <taxon>Metazoa</taxon>
        <taxon>Spiralia</taxon>
        <taxon>Lophotrochozoa</taxon>
        <taxon>Platyhelminthes</taxon>
        <taxon>Rhabditophora</taxon>
        <taxon>Macrostomorpha</taxon>
        <taxon>Macrostomida</taxon>
        <taxon>Macrostomidae</taxon>
        <taxon>Macrostomum</taxon>
    </lineage>
</organism>
<feature type="transmembrane region" description="Helical" evidence="6">
    <location>
        <begin position="439"/>
        <end position="459"/>
    </location>
</feature>
<dbReference type="GO" id="GO:0016020">
    <property type="term" value="C:membrane"/>
    <property type="evidence" value="ECO:0007669"/>
    <property type="project" value="UniProtKB-SubCell"/>
</dbReference>
<evidence type="ECO:0000256" key="4">
    <source>
        <dbReference type="ARBA" id="ARBA00023136"/>
    </source>
</evidence>
<dbReference type="InterPro" id="IPR005828">
    <property type="entry name" value="MFS_sugar_transport-like"/>
</dbReference>
<dbReference type="EMBL" id="NIVC01000025">
    <property type="protein sequence ID" value="PAA93513.1"/>
    <property type="molecule type" value="Genomic_DNA"/>
</dbReference>
<feature type="domain" description="Major facilitator superfamily (MFS) profile" evidence="7">
    <location>
        <begin position="20"/>
        <end position="490"/>
    </location>
</feature>
<sequence>MEYEKILTQIGGFGRAQLMVFLSLSMTSVKAVLDLQLLALMLHVSPFRCAQQNSSGYEPQGFDSHCTISRSSEAGNASSADPSLYSAGNMTEEACTEFEFENDFIRLTMVKDFQLVCARDIYPTILMSVYFFGDACGMLFATLGDRIGRRTILLVCGCVDIVTTVLPVFTPTVEWQIGARFLKGLASPVYYQGLLLVEELTAAKHRAMLGNLYWLLWCIGYSLCSLIAYLGQEWRIIQLISLAFSSSYILVYFLVPESPRWLVLKGRTKEAGRVFEKMARWNGIRWRTNKFDKIVIEETPTGRTLELFTYPIMRRKTLIIVFVMLVYSLAYYGLTIDTTFIIDDVYINTAVSGVLEIPAYLLAWQVSERIGRRTPTVAMSIVAGVAIIAVPFIPQEKQYLFAIKVAMALIGKCLLTAAYSAMDIYGAENFPTSLRNNGVFLSAVVAGFLSVISPVINYLSTVAEWLPAVVFGGLTIVSVLSVLWLPETKDMPLPDTVKDAEKFVRGNELNWRAEHEERERQVVDNFTEPEDLAASEMRRPRYGSIGVENGSGNEQQFPSV</sequence>
<feature type="transmembrane region" description="Helical" evidence="6">
    <location>
        <begin position="465"/>
        <end position="485"/>
    </location>
</feature>
<name>A0A267H5G5_9PLAT</name>
<feature type="transmembrane region" description="Helical" evidence="6">
    <location>
        <begin position="317"/>
        <end position="334"/>
    </location>
</feature>
<evidence type="ECO:0000256" key="3">
    <source>
        <dbReference type="ARBA" id="ARBA00022989"/>
    </source>
</evidence>
<evidence type="ECO:0000259" key="7">
    <source>
        <dbReference type="PROSITE" id="PS50850"/>
    </source>
</evidence>
<dbReference type="OrthoDB" id="10021984at2759"/>
<reference evidence="8 9" key="1">
    <citation type="submission" date="2017-06" db="EMBL/GenBank/DDBJ databases">
        <title>A platform for efficient transgenesis in Macrostomum lignano, a flatworm model organism for stem cell research.</title>
        <authorList>
            <person name="Berezikov E."/>
        </authorList>
    </citation>
    <scope>NUCLEOTIDE SEQUENCE [LARGE SCALE GENOMIC DNA]</scope>
    <source>
        <strain evidence="8">DV1</strain>
        <tissue evidence="8">Whole organism</tissue>
    </source>
</reference>
<dbReference type="PROSITE" id="PS50850">
    <property type="entry name" value="MFS"/>
    <property type="match status" value="1"/>
</dbReference>
<evidence type="ECO:0000256" key="5">
    <source>
        <dbReference type="SAM" id="MobiDB-lite"/>
    </source>
</evidence>
<feature type="transmembrane region" description="Helical" evidence="6">
    <location>
        <begin position="121"/>
        <end position="144"/>
    </location>
</feature>
<evidence type="ECO:0000256" key="1">
    <source>
        <dbReference type="ARBA" id="ARBA00004141"/>
    </source>
</evidence>
<keyword evidence="9" id="KW-1185">Reference proteome</keyword>
<comment type="subcellular location">
    <subcellularLocation>
        <location evidence="1">Membrane</location>
        <topology evidence="1">Multi-pass membrane protein</topology>
    </subcellularLocation>
</comment>
<feature type="transmembrane region" description="Helical" evidence="6">
    <location>
        <begin position="12"/>
        <end position="33"/>
    </location>
</feature>
<feature type="transmembrane region" description="Helical" evidence="6">
    <location>
        <begin position="236"/>
        <end position="255"/>
    </location>
</feature>
<keyword evidence="4 6" id="KW-0472">Membrane</keyword>
<evidence type="ECO:0000313" key="8">
    <source>
        <dbReference type="EMBL" id="PAA93513.1"/>
    </source>
</evidence>
<feature type="transmembrane region" description="Helical" evidence="6">
    <location>
        <begin position="376"/>
        <end position="393"/>
    </location>
</feature>
<dbReference type="InterPro" id="IPR036259">
    <property type="entry name" value="MFS_trans_sf"/>
</dbReference>
<accession>A0A267H5G5</accession>
<feature type="transmembrane region" description="Helical" evidence="6">
    <location>
        <begin position="399"/>
        <end position="419"/>
    </location>
</feature>
<dbReference type="Proteomes" id="UP000215902">
    <property type="component" value="Unassembled WGS sequence"/>
</dbReference>
<dbReference type="GO" id="GO:0022857">
    <property type="term" value="F:transmembrane transporter activity"/>
    <property type="evidence" value="ECO:0007669"/>
    <property type="project" value="InterPro"/>
</dbReference>
<feature type="transmembrane region" description="Helical" evidence="6">
    <location>
        <begin position="346"/>
        <end position="364"/>
    </location>
</feature>
<keyword evidence="3 6" id="KW-1133">Transmembrane helix</keyword>
<feature type="region of interest" description="Disordered" evidence="5">
    <location>
        <begin position="516"/>
        <end position="560"/>
    </location>
</feature>
<evidence type="ECO:0000256" key="6">
    <source>
        <dbReference type="SAM" id="Phobius"/>
    </source>
</evidence>
<comment type="caution">
    <text evidence="8">The sequence shown here is derived from an EMBL/GenBank/DDBJ whole genome shotgun (WGS) entry which is preliminary data.</text>
</comment>
<gene>
    <name evidence="8" type="ORF">BOX15_Mlig008926g1</name>
</gene>
<dbReference type="SUPFAM" id="SSF103473">
    <property type="entry name" value="MFS general substrate transporter"/>
    <property type="match status" value="1"/>
</dbReference>